<reference evidence="4" key="1">
    <citation type="submission" date="2022-06" db="EMBL/GenBank/DDBJ databases">
        <title>New cyanobacteria of genus Symplocastrum in benthos of Lake Baikal.</title>
        <authorList>
            <person name="Sorokovikova E."/>
            <person name="Tikhonova I."/>
            <person name="Krasnopeev A."/>
            <person name="Evseev P."/>
            <person name="Gladkikh A."/>
            <person name="Belykh O."/>
        </authorList>
    </citation>
    <scope>NUCLEOTIDE SEQUENCE</scope>
    <source>
        <strain evidence="4">BBK-W-15</strain>
    </source>
</reference>
<name>A0AAE3GWK4_9CYAN</name>
<protein>
    <submittedName>
        <fullName evidence="4">NADAR family protein</fullName>
    </submittedName>
</protein>
<comment type="caution">
    <text evidence="4">The sequence shown here is derived from an EMBL/GenBank/DDBJ whole genome shotgun (WGS) entry which is preliminary data.</text>
</comment>
<feature type="domain" description="NADAR" evidence="3">
    <location>
        <begin position="4"/>
        <end position="146"/>
    </location>
</feature>
<sequence length="170" mass="19742">MTIYFYKVDAPFGCFSNFSLHPIWIDGVYWQTVEHYYQAHKFVGGKNESAIAKIRKAKTPAEAAQIGRACPHQWRSDWDLVKLYIMWEGVLTKFMSHADIQAILLSTGEEILVEDSPVDYYWGCGEDRSGLNKLGQIIMNVRQEIRWRKPEHTWQLKSSSVDEQLTELVL</sequence>
<evidence type="ECO:0000313" key="4">
    <source>
        <dbReference type="EMBL" id="MCP2731809.1"/>
    </source>
</evidence>
<evidence type="ECO:0000256" key="1">
    <source>
        <dbReference type="ARBA" id="ARBA00000022"/>
    </source>
</evidence>
<dbReference type="Gene3D" id="1.10.357.40">
    <property type="entry name" value="YbiA-like"/>
    <property type="match status" value="1"/>
</dbReference>
<comment type="catalytic activity">
    <reaction evidence="1">
        <text>5-amino-6-(5-phospho-D-ribosylamino)uracil + H2O = 5,6-diaminouracil + D-ribose 5-phosphate</text>
        <dbReference type="Rhea" id="RHEA:55020"/>
        <dbReference type="ChEBI" id="CHEBI:15377"/>
        <dbReference type="ChEBI" id="CHEBI:46252"/>
        <dbReference type="ChEBI" id="CHEBI:58453"/>
        <dbReference type="ChEBI" id="CHEBI:78346"/>
    </reaction>
</comment>
<dbReference type="InterPro" id="IPR012816">
    <property type="entry name" value="NADAR"/>
</dbReference>
<organism evidence="4 5">
    <name type="scientific">Limnofasciculus baicalensis BBK-W-15</name>
    <dbReference type="NCBI Taxonomy" id="2699891"/>
    <lineage>
        <taxon>Bacteria</taxon>
        <taxon>Bacillati</taxon>
        <taxon>Cyanobacteriota</taxon>
        <taxon>Cyanophyceae</taxon>
        <taxon>Coleofasciculales</taxon>
        <taxon>Coleofasciculaceae</taxon>
        <taxon>Limnofasciculus</taxon>
        <taxon>Limnofasciculus baicalensis</taxon>
    </lineage>
</organism>
<dbReference type="CDD" id="cd15457">
    <property type="entry name" value="NADAR"/>
    <property type="match status" value="1"/>
</dbReference>
<dbReference type="EMBL" id="JAMZMM010000403">
    <property type="protein sequence ID" value="MCP2731809.1"/>
    <property type="molecule type" value="Genomic_DNA"/>
</dbReference>
<dbReference type="Proteomes" id="UP001204953">
    <property type="component" value="Unassembled WGS sequence"/>
</dbReference>
<accession>A0AAE3GWK4</accession>
<dbReference type="NCBIfam" id="TIGR02464">
    <property type="entry name" value="ribofla_fusion"/>
    <property type="match status" value="1"/>
</dbReference>
<evidence type="ECO:0000313" key="5">
    <source>
        <dbReference type="Proteomes" id="UP001204953"/>
    </source>
</evidence>
<dbReference type="InterPro" id="IPR037238">
    <property type="entry name" value="YbiA-like_sf"/>
</dbReference>
<evidence type="ECO:0000256" key="2">
    <source>
        <dbReference type="ARBA" id="ARBA00000751"/>
    </source>
</evidence>
<keyword evidence="5" id="KW-1185">Reference proteome</keyword>
<comment type="catalytic activity">
    <reaction evidence="2">
        <text>2,5-diamino-6-hydroxy-4-(5-phosphoribosylamino)-pyrimidine + H2O = 2,5,6-triamino-4-hydroxypyrimidine + D-ribose 5-phosphate</text>
        <dbReference type="Rhea" id="RHEA:23436"/>
        <dbReference type="ChEBI" id="CHEBI:15377"/>
        <dbReference type="ChEBI" id="CHEBI:58614"/>
        <dbReference type="ChEBI" id="CHEBI:78346"/>
        <dbReference type="ChEBI" id="CHEBI:137796"/>
    </reaction>
</comment>
<evidence type="ECO:0000259" key="3">
    <source>
        <dbReference type="Pfam" id="PF08719"/>
    </source>
</evidence>
<dbReference type="RefSeq" id="WP_254014540.1">
    <property type="nucleotide sequence ID" value="NZ_JAMZMM010000403.1"/>
</dbReference>
<dbReference type="AlphaFoldDB" id="A0AAE3GWK4"/>
<dbReference type="SUPFAM" id="SSF143990">
    <property type="entry name" value="YbiA-like"/>
    <property type="match status" value="1"/>
</dbReference>
<gene>
    <name evidence="4" type="ORF">NJ959_25590</name>
</gene>
<dbReference type="Pfam" id="PF08719">
    <property type="entry name" value="NADAR"/>
    <property type="match status" value="1"/>
</dbReference>
<proteinExistence type="predicted"/>